<evidence type="ECO:0000313" key="2">
    <source>
        <dbReference type="Proteomes" id="UP000070168"/>
    </source>
</evidence>
<reference evidence="1 2" key="1">
    <citation type="journal article" date="2016" name="BMC Genomics">
        <title>Genome sequencing and secondary metabolism of the postharvest pathogen Penicillium griseofulvum.</title>
        <authorList>
            <person name="Banani H."/>
            <person name="Marcet-Houben M."/>
            <person name="Ballester A.R."/>
            <person name="Abbruscato P."/>
            <person name="Gonzalez-Candelas L."/>
            <person name="Gabaldon T."/>
            <person name="Spadaro D."/>
        </authorList>
    </citation>
    <scope>NUCLEOTIDE SEQUENCE [LARGE SCALE GENOMIC DNA]</scope>
    <source>
        <strain evidence="1 2">PG3</strain>
    </source>
</reference>
<name>A0A135LQT2_PENPA</name>
<organism evidence="1 2">
    <name type="scientific">Penicillium patulum</name>
    <name type="common">Penicillium griseofulvum</name>
    <dbReference type="NCBI Taxonomy" id="5078"/>
    <lineage>
        <taxon>Eukaryota</taxon>
        <taxon>Fungi</taxon>
        <taxon>Dikarya</taxon>
        <taxon>Ascomycota</taxon>
        <taxon>Pezizomycotina</taxon>
        <taxon>Eurotiomycetes</taxon>
        <taxon>Eurotiomycetidae</taxon>
        <taxon>Eurotiales</taxon>
        <taxon>Aspergillaceae</taxon>
        <taxon>Penicillium</taxon>
    </lineage>
</organism>
<dbReference type="RefSeq" id="XP_040649862.1">
    <property type="nucleotide sequence ID" value="XM_040797051.1"/>
</dbReference>
<dbReference type="AlphaFoldDB" id="A0A135LQT2"/>
<keyword evidence="2" id="KW-1185">Reference proteome</keyword>
<dbReference type="OrthoDB" id="4453902at2759"/>
<dbReference type="STRING" id="5078.A0A135LQT2"/>
<accession>A0A135LQT2</accession>
<protein>
    <submittedName>
        <fullName evidence="1">Uncharacterized protein</fullName>
    </submittedName>
</protein>
<dbReference type="Proteomes" id="UP000070168">
    <property type="component" value="Unassembled WGS sequence"/>
</dbReference>
<evidence type="ECO:0000313" key="1">
    <source>
        <dbReference type="EMBL" id="KXG51326.1"/>
    </source>
</evidence>
<dbReference type="EMBL" id="LHQR01000031">
    <property type="protein sequence ID" value="KXG51326.1"/>
    <property type="molecule type" value="Genomic_DNA"/>
</dbReference>
<dbReference type="GeneID" id="63712351"/>
<proteinExistence type="predicted"/>
<comment type="caution">
    <text evidence="1">The sequence shown here is derived from an EMBL/GenBank/DDBJ whole genome shotgun (WGS) entry which is preliminary data.</text>
</comment>
<sequence>MSLYPEESHQDDLIIHTLTELALSRQTTFKKVDIERLGITVDRFEARDSNFLDDRNKCPFKPFRQKLIKSWKIPDSKAAYESVHDRLDIQDVPRNSHLASQPSEAEIADATADVIAYLETNMTFLCDGGSSTPLSEKLEWTEIDAEHAEIRGDGIGILA</sequence>
<gene>
    <name evidence="1" type="ORF">PGRI_093380</name>
</gene>